<dbReference type="CDD" id="cd06529">
    <property type="entry name" value="S24_LexA-like"/>
    <property type="match status" value="1"/>
</dbReference>
<feature type="domain" description="Peptidase S24/S26A/S26B/S26C" evidence="1">
    <location>
        <begin position="113"/>
        <end position="223"/>
    </location>
</feature>
<dbReference type="Pfam" id="PF00717">
    <property type="entry name" value="Peptidase_S24"/>
    <property type="match status" value="1"/>
</dbReference>
<gene>
    <name evidence="2" type="ORF">DC3_04240</name>
</gene>
<protein>
    <recommendedName>
        <fullName evidence="1">Peptidase S24/S26A/S26B/S26C domain-containing protein</fullName>
    </recommendedName>
</protein>
<keyword evidence="3" id="KW-1185">Reference proteome</keyword>
<dbReference type="InterPro" id="IPR015927">
    <property type="entry name" value="Peptidase_S24_S26A/B/C"/>
</dbReference>
<name>A0A511MW33_DEIC1</name>
<dbReference type="Proteomes" id="UP000321306">
    <property type="component" value="Unassembled WGS sequence"/>
</dbReference>
<evidence type="ECO:0000313" key="3">
    <source>
        <dbReference type="Proteomes" id="UP000321306"/>
    </source>
</evidence>
<dbReference type="SUPFAM" id="SSF51306">
    <property type="entry name" value="LexA/Signal peptidase"/>
    <property type="match status" value="1"/>
</dbReference>
<proteinExistence type="predicted"/>
<sequence>MKTTAEREQLKDLRGPLTAYVVNAMRRDNIPTVKEWAAHHGLARPTLYTLLRGRATATGVLVKPSLDFLKAFSDAVRAPLHELLYILEPDALGAGTAFSDQVRKVPVYIPGRVGAGPLQSSPTDQTVYVEAEFAQGKDLIGFLVQGNSMEGGRRPIFDGDIVLVNRNDLGTNGSVVVARIEDDGYVCKKLRDTFLVSTNPEFTEPGMTIISPDRIAQIVGRVVRVISAVD</sequence>
<dbReference type="InterPro" id="IPR036286">
    <property type="entry name" value="LexA/Signal_pep-like_sf"/>
</dbReference>
<dbReference type="OrthoDB" id="27466at2"/>
<accession>A0A511MW33</accession>
<dbReference type="InterPro" id="IPR039418">
    <property type="entry name" value="LexA-like"/>
</dbReference>
<dbReference type="AlphaFoldDB" id="A0A511MW33"/>
<dbReference type="RefSeq" id="WP_146881919.1">
    <property type="nucleotide sequence ID" value="NZ_BJXB01000001.1"/>
</dbReference>
<dbReference type="EMBL" id="BJXB01000001">
    <property type="protein sequence ID" value="GEM44789.1"/>
    <property type="molecule type" value="Genomic_DNA"/>
</dbReference>
<organism evidence="2 3">
    <name type="scientific">Deinococcus cellulosilyticus (strain DSM 18568 / NBRC 106333 / KACC 11606 / 5516J-15)</name>
    <dbReference type="NCBI Taxonomy" id="1223518"/>
    <lineage>
        <taxon>Bacteria</taxon>
        <taxon>Thermotogati</taxon>
        <taxon>Deinococcota</taxon>
        <taxon>Deinococci</taxon>
        <taxon>Deinococcales</taxon>
        <taxon>Deinococcaceae</taxon>
        <taxon>Deinococcus</taxon>
    </lineage>
</organism>
<evidence type="ECO:0000313" key="2">
    <source>
        <dbReference type="EMBL" id="GEM44789.1"/>
    </source>
</evidence>
<reference evidence="2 3" key="1">
    <citation type="submission" date="2019-07" db="EMBL/GenBank/DDBJ databases">
        <title>Whole genome shotgun sequence of Deinococcus cellulosilyticus NBRC 106333.</title>
        <authorList>
            <person name="Hosoyama A."/>
            <person name="Uohara A."/>
            <person name="Ohji S."/>
            <person name="Ichikawa N."/>
        </authorList>
    </citation>
    <scope>NUCLEOTIDE SEQUENCE [LARGE SCALE GENOMIC DNA]</scope>
    <source>
        <strain evidence="2 3">NBRC 106333</strain>
    </source>
</reference>
<comment type="caution">
    <text evidence="2">The sequence shown here is derived from an EMBL/GenBank/DDBJ whole genome shotgun (WGS) entry which is preliminary data.</text>
</comment>
<dbReference type="Gene3D" id="2.10.109.10">
    <property type="entry name" value="Umud Fragment, subunit A"/>
    <property type="match status" value="1"/>
</dbReference>
<evidence type="ECO:0000259" key="1">
    <source>
        <dbReference type="Pfam" id="PF00717"/>
    </source>
</evidence>